<sequence length="75" mass="8788">MHETSGSWQSAELLRIYPAYQCIAEKKFFLTFKNKKMVISSHVPGAFFLLKNISHANSFILCVRYYEYCNKAKVF</sequence>
<protein>
    <submittedName>
        <fullName evidence="1">Uncharacterized protein</fullName>
    </submittedName>
</protein>
<name>A0A974HJM5_XENLA</name>
<proteinExistence type="predicted"/>
<dbReference type="Proteomes" id="UP000694892">
    <property type="component" value="Chromosome 5L"/>
</dbReference>
<dbReference type="EMBL" id="CM004474">
    <property type="protein sequence ID" value="OCT80283.1"/>
    <property type="molecule type" value="Genomic_DNA"/>
</dbReference>
<accession>A0A974HJM5</accession>
<evidence type="ECO:0000313" key="2">
    <source>
        <dbReference type="Proteomes" id="UP000694892"/>
    </source>
</evidence>
<organism evidence="1 2">
    <name type="scientific">Xenopus laevis</name>
    <name type="common">African clawed frog</name>
    <dbReference type="NCBI Taxonomy" id="8355"/>
    <lineage>
        <taxon>Eukaryota</taxon>
        <taxon>Metazoa</taxon>
        <taxon>Chordata</taxon>
        <taxon>Craniata</taxon>
        <taxon>Vertebrata</taxon>
        <taxon>Euteleostomi</taxon>
        <taxon>Amphibia</taxon>
        <taxon>Batrachia</taxon>
        <taxon>Anura</taxon>
        <taxon>Pipoidea</taxon>
        <taxon>Pipidae</taxon>
        <taxon>Xenopodinae</taxon>
        <taxon>Xenopus</taxon>
        <taxon>Xenopus</taxon>
    </lineage>
</organism>
<evidence type="ECO:0000313" key="1">
    <source>
        <dbReference type="EMBL" id="OCT80283.1"/>
    </source>
</evidence>
<reference evidence="2" key="1">
    <citation type="journal article" date="2016" name="Nature">
        <title>Genome evolution in the allotetraploid frog Xenopus laevis.</title>
        <authorList>
            <person name="Session A.M."/>
            <person name="Uno Y."/>
            <person name="Kwon T."/>
            <person name="Chapman J.A."/>
            <person name="Toyoda A."/>
            <person name="Takahashi S."/>
            <person name="Fukui A."/>
            <person name="Hikosaka A."/>
            <person name="Suzuki A."/>
            <person name="Kondo M."/>
            <person name="van Heeringen S.J."/>
            <person name="Quigley I."/>
            <person name="Heinz S."/>
            <person name="Ogino H."/>
            <person name="Ochi H."/>
            <person name="Hellsten U."/>
            <person name="Lyons J.B."/>
            <person name="Simakov O."/>
            <person name="Putnam N."/>
            <person name="Stites J."/>
            <person name="Kuroki Y."/>
            <person name="Tanaka T."/>
            <person name="Michiue T."/>
            <person name="Watanabe M."/>
            <person name="Bogdanovic O."/>
            <person name="Lister R."/>
            <person name="Georgiou G."/>
            <person name="Paranjpe S.S."/>
            <person name="van Kruijsbergen I."/>
            <person name="Shu S."/>
            <person name="Carlson J."/>
            <person name="Kinoshita T."/>
            <person name="Ohta Y."/>
            <person name="Mawaribuchi S."/>
            <person name="Jenkins J."/>
            <person name="Grimwood J."/>
            <person name="Schmutz J."/>
            <person name="Mitros T."/>
            <person name="Mozaffari S.V."/>
            <person name="Suzuki Y."/>
            <person name="Haramoto Y."/>
            <person name="Yamamoto T.S."/>
            <person name="Takagi C."/>
            <person name="Heald R."/>
            <person name="Miller K."/>
            <person name="Haudenschild C."/>
            <person name="Kitzman J."/>
            <person name="Nakayama T."/>
            <person name="Izutsu Y."/>
            <person name="Robert J."/>
            <person name="Fortriede J."/>
            <person name="Burns K."/>
            <person name="Lotay V."/>
            <person name="Karimi K."/>
            <person name="Yasuoka Y."/>
            <person name="Dichmann D.S."/>
            <person name="Flajnik M.F."/>
            <person name="Houston D.W."/>
            <person name="Shendure J."/>
            <person name="DuPasquier L."/>
            <person name="Vize P.D."/>
            <person name="Zorn A.M."/>
            <person name="Ito M."/>
            <person name="Marcotte E.M."/>
            <person name="Wallingford J.B."/>
            <person name="Ito Y."/>
            <person name="Asashima M."/>
            <person name="Ueno N."/>
            <person name="Matsuda Y."/>
            <person name="Veenstra G.J."/>
            <person name="Fujiyama A."/>
            <person name="Harland R.M."/>
            <person name="Taira M."/>
            <person name="Rokhsar D.S."/>
        </authorList>
    </citation>
    <scope>NUCLEOTIDE SEQUENCE [LARGE SCALE GENOMIC DNA]</scope>
    <source>
        <strain evidence="2">J</strain>
    </source>
</reference>
<gene>
    <name evidence="1" type="ORF">XELAEV_18027102mg</name>
</gene>
<dbReference type="AlphaFoldDB" id="A0A974HJM5"/>